<dbReference type="GO" id="GO:0005886">
    <property type="term" value="C:plasma membrane"/>
    <property type="evidence" value="ECO:0007669"/>
    <property type="project" value="UniProtKB-SubCell"/>
</dbReference>
<accession>A0A2W5B4P9</accession>
<feature type="transmembrane region" description="Helical" evidence="7">
    <location>
        <begin position="325"/>
        <end position="344"/>
    </location>
</feature>
<keyword evidence="6 7" id="KW-0472">Membrane</keyword>
<feature type="transmembrane region" description="Helical" evidence="7">
    <location>
        <begin position="48"/>
        <end position="67"/>
    </location>
</feature>
<dbReference type="Proteomes" id="UP000248614">
    <property type="component" value="Unassembled WGS sequence"/>
</dbReference>
<dbReference type="AlphaFoldDB" id="A0A2W5B4P9"/>
<proteinExistence type="predicted"/>
<dbReference type="PROSITE" id="PS50850">
    <property type="entry name" value="MFS"/>
    <property type="match status" value="1"/>
</dbReference>
<dbReference type="PANTHER" id="PTHR43045">
    <property type="entry name" value="SHIKIMATE TRANSPORTER"/>
    <property type="match status" value="1"/>
</dbReference>
<feature type="transmembrane region" description="Helical" evidence="7">
    <location>
        <begin position="73"/>
        <end position="97"/>
    </location>
</feature>
<dbReference type="EMBL" id="QFNF01000031">
    <property type="protein sequence ID" value="PZO75658.1"/>
    <property type="molecule type" value="Genomic_DNA"/>
</dbReference>
<evidence type="ECO:0000256" key="4">
    <source>
        <dbReference type="ARBA" id="ARBA00022692"/>
    </source>
</evidence>
<evidence type="ECO:0000256" key="2">
    <source>
        <dbReference type="ARBA" id="ARBA00022448"/>
    </source>
</evidence>
<evidence type="ECO:0000259" key="8">
    <source>
        <dbReference type="PROSITE" id="PS50850"/>
    </source>
</evidence>
<feature type="transmembrane region" description="Helical" evidence="7">
    <location>
        <begin position="415"/>
        <end position="435"/>
    </location>
</feature>
<feature type="transmembrane region" description="Helical" evidence="7">
    <location>
        <begin position="389"/>
        <end position="409"/>
    </location>
</feature>
<comment type="caution">
    <text evidence="9">The sequence shown here is derived from an EMBL/GenBank/DDBJ whole genome shotgun (WGS) entry which is preliminary data.</text>
</comment>
<keyword evidence="4 7" id="KW-0812">Transmembrane</keyword>
<dbReference type="PANTHER" id="PTHR43045:SF2">
    <property type="entry name" value="INNER MEMBRANE METABOLITE TRANSPORT PROTEIN YHJE"/>
    <property type="match status" value="1"/>
</dbReference>
<dbReference type="PROSITE" id="PS00216">
    <property type="entry name" value="SUGAR_TRANSPORT_1"/>
    <property type="match status" value="1"/>
</dbReference>
<keyword evidence="5 7" id="KW-1133">Transmembrane helix</keyword>
<sequence>MAEAFVHSREIEADARAINTSDTREVNVQSEEIAIGVIIGRTSEFFDFFVYAIASVIVFPQLMFPYVDRLTGTLYSFALFPLAFFARPFGTLLFMWIDRRHGRGTKLTIALFLLGTATVAMGFLPGYAQVGAWSAILLAGLRILQGIALGGAWDGLASLLALNVPQDRRGWYAMIPQLGAPLGLMVASALFAFFTAYMSAEDFIAWGWRYPFFVAFALNVVALFARLRIVVTPEYTKLFENRELKASPVLSTVGREWRTIAIGALVPLASFALFHMVTVFPLSWILLRTEQPIERFLWIETACAIFFIFAILISGVLADQVGRRTLLGIGAIAIALFSGLAPLLLNSGDAGEIAFMITGFILLGLSFGQSSGTVAANFAKDSRYTGAALTSDLAWLFGAGFAPFVALALADRLGLFASGLYLLSGAIGTLAALALNKELARRLD</sequence>
<keyword evidence="3" id="KW-1003">Cell membrane</keyword>
<keyword evidence="2" id="KW-0813">Transport</keyword>
<dbReference type="InterPro" id="IPR020846">
    <property type="entry name" value="MFS_dom"/>
</dbReference>
<protein>
    <submittedName>
        <fullName evidence="9">MFS transporter</fullName>
    </submittedName>
</protein>
<feature type="transmembrane region" description="Helical" evidence="7">
    <location>
        <begin position="210"/>
        <end position="229"/>
    </location>
</feature>
<evidence type="ECO:0000256" key="6">
    <source>
        <dbReference type="ARBA" id="ARBA00023136"/>
    </source>
</evidence>
<gene>
    <name evidence="9" type="ORF">DI632_11535</name>
</gene>
<evidence type="ECO:0000313" key="10">
    <source>
        <dbReference type="Proteomes" id="UP000248614"/>
    </source>
</evidence>
<organism evidence="9 10">
    <name type="scientific">Sphingomonas hengshuiensis</name>
    <dbReference type="NCBI Taxonomy" id="1609977"/>
    <lineage>
        <taxon>Bacteria</taxon>
        <taxon>Pseudomonadati</taxon>
        <taxon>Pseudomonadota</taxon>
        <taxon>Alphaproteobacteria</taxon>
        <taxon>Sphingomonadales</taxon>
        <taxon>Sphingomonadaceae</taxon>
        <taxon>Sphingomonas</taxon>
    </lineage>
</organism>
<feature type="domain" description="Major facilitator superfamily (MFS) profile" evidence="8">
    <location>
        <begin position="33"/>
        <end position="443"/>
    </location>
</feature>
<feature type="transmembrane region" description="Helical" evidence="7">
    <location>
        <begin position="350"/>
        <end position="368"/>
    </location>
</feature>
<evidence type="ECO:0000313" key="9">
    <source>
        <dbReference type="EMBL" id="PZO75658.1"/>
    </source>
</evidence>
<dbReference type="InterPro" id="IPR005828">
    <property type="entry name" value="MFS_sugar_transport-like"/>
</dbReference>
<feature type="transmembrane region" description="Helical" evidence="7">
    <location>
        <begin position="296"/>
        <end position="318"/>
    </location>
</feature>
<evidence type="ECO:0000256" key="7">
    <source>
        <dbReference type="SAM" id="Phobius"/>
    </source>
</evidence>
<dbReference type="GO" id="GO:0022857">
    <property type="term" value="F:transmembrane transporter activity"/>
    <property type="evidence" value="ECO:0007669"/>
    <property type="project" value="InterPro"/>
</dbReference>
<dbReference type="InterPro" id="IPR005829">
    <property type="entry name" value="Sugar_transporter_CS"/>
</dbReference>
<comment type="subcellular location">
    <subcellularLocation>
        <location evidence="1">Cell membrane</location>
        <topology evidence="1">Multi-pass membrane protein</topology>
    </subcellularLocation>
</comment>
<evidence type="ECO:0000256" key="1">
    <source>
        <dbReference type="ARBA" id="ARBA00004651"/>
    </source>
</evidence>
<evidence type="ECO:0000256" key="3">
    <source>
        <dbReference type="ARBA" id="ARBA00022475"/>
    </source>
</evidence>
<feature type="transmembrane region" description="Helical" evidence="7">
    <location>
        <begin position="133"/>
        <end position="157"/>
    </location>
</feature>
<feature type="transmembrane region" description="Helical" evidence="7">
    <location>
        <begin position="260"/>
        <end position="284"/>
    </location>
</feature>
<name>A0A2W5B4P9_9SPHN</name>
<feature type="transmembrane region" description="Helical" evidence="7">
    <location>
        <begin position="178"/>
        <end position="198"/>
    </location>
</feature>
<evidence type="ECO:0000256" key="5">
    <source>
        <dbReference type="ARBA" id="ARBA00022989"/>
    </source>
</evidence>
<dbReference type="Gene3D" id="1.20.1250.20">
    <property type="entry name" value="MFS general substrate transporter like domains"/>
    <property type="match status" value="2"/>
</dbReference>
<feature type="transmembrane region" description="Helical" evidence="7">
    <location>
        <begin position="109"/>
        <end position="127"/>
    </location>
</feature>
<dbReference type="InterPro" id="IPR036259">
    <property type="entry name" value="MFS_trans_sf"/>
</dbReference>
<dbReference type="Pfam" id="PF00083">
    <property type="entry name" value="Sugar_tr"/>
    <property type="match status" value="1"/>
</dbReference>
<reference evidence="9 10" key="1">
    <citation type="submission" date="2017-08" db="EMBL/GenBank/DDBJ databases">
        <title>Infants hospitalized years apart are colonized by the same room-sourced microbial strains.</title>
        <authorList>
            <person name="Brooks B."/>
            <person name="Olm M.R."/>
            <person name="Firek B.A."/>
            <person name="Baker R."/>
            <person name="Thomas B.C."/>
            <person name="Morowitz M.J."/>
            <person name="Banfield J.F."/>
        </authorList>
    </citation>
    <scope>NUCLEOTIDE SEQUENCE [LARGE SCALE GENOMIC DNA]</scope>
    <source>
        <strain evidence="9">S2_018_000_R3_110</strain>
    </source>
</reference>
<dbReference type="SUPFAM" id="SSF103473">
    <property type="entry name" value="MFS general substrate transporter"/>
    <property type="match status" value="1"/>
</dbReference>